<accession>A0A068WGW8</accession>
<evidence type="ECO:0000313" key="3">
    <source>
        <dbReference type="WBParaSite" id="EgrG_000954400"/>
    </source>
</evidence>
<organism evidence="1">
    <name type="scientific">Echinococcus granulosus</name>
    <name type="common">Hydatid tapeworm</name>
    <dbReference type="NCBI Taxonomy" id="6210"/>
    <lineage>
        <taxon>Eukaryota</taxon>
        <taxon>Metazoa</taxon>
        <taxon>Spiralia</taxon>
        <taxon>Lophotrochozoa</taxon>
        <taxon>Platyhelminthes</taxon>
        <taxon>Cestoda</taxon>
        <taxon>Eucestoda</taxon>
        <taxon>Cyclophyllidea</taxon>
        <taxon>Taeniidae</taxon>
        <taxon>Echinococcus</taxon>
        <taxon>Echinococcus granulosus group</taxon>
    </lineage>
</organism>
<reference evidence="1 2" key="1">
    <citation type="journal article" date="2013" name="Nature">
        <title>The genomes of four tapeworm species reveal adaptations to parasitism.</title>
        <authorList>
            <person name="Tsai I.J."/>
            <person name="Zarowiecki M."/>
            <person name="Holroyd N."/>
            <person name="Garciarrubio A."/>
            <person name="Sanchez-Flores A."/>
            <person name="Brooks K.L."/>
            <person name="Tracey A."/>
            <person name="Bobes R.J."/>
            <person name="Fragoso G."/>
            <person name="Sciutto E."/>
            <person name="Aslett M."/>
            <person name="Beasley H."/>
            <person name="Bennett H.M."/>
            <person name="Cai J."/>
            <person name="Camicia F."/>
            <person name="Clark R."/>
            <person name="Cucher M."/>
            <person name="De Silva N."/>
            <person name="Day T.A."/>
            <person name="Deplazes P."/>
            <person name="Estrada K."/>
            <person name="Fernandez C."/>
            <person name="Holland P.W."/>
            <person name="Hou J."/>
            <person name="Hu S."/>
            <person name="Huckvale T."/>
            <person name="Hung S.S."/>
            <person name="Kamenetzky L."/>
            <person name="Keane J.A."/>
            <person name="Kiss F."/>
            <person name="Koziol U."/>
            <person name="Lambert O."/>
            <person name="Liu K."/>
            <person name="Luo X."/>
            <person name="Luo Y."/>
            <person name="Macchiaroli N."/>
            <person name="Nichol S."/>
            <person name="Paps J."/>
            <person name="Parkinson J."/>
            <person name="Pouchkina-Stantcheva N."/>
            <person name="Riddiford N."/>
            <person name="Rosenzvit M."/>
            <person name="Salinas G."/>
            <person name="Wasmuth J.D."/>
            <person name="Zamanian M."/>
            <person name="Zheng Y."/>
            <person name="Cai X."/>
            <person name="Soberon X."/>
            <person name="Olson P.D."/>
            <person name="Laclette J.P."/>
            <person name="Brehm K."/>
            <person name="Berriman M."/>
            <person name="Garciarrubio A."/>
            <person name="Bobes R.J."/>
            <person name="Fragoso G."/>
            <person name="Sanchez-Flores A."/>
            <person name="Estrada K."/>
            <person name="Cevallos M.A."/>
            <person name="Morett E."/>
            <person name="Gonzalez V."/>
            <person name="Portillo T."/>
            <person name="Ochoa-Leyva A."/>
            <person name="Jose M.V."/>
            <person name="Sciutto E."/>
            <person name="Landa A."/>
            <person name="Jimenez L."/>
            <person name="Valdes V."/>
            <person name="Carrero J.C."/>
            <person name="Larralde C."/>
            <person name="Morales-Montor J."/>
            <person name="Limon-Lason J."/>
            <person name="Soberon X."/>
            <person name="Laclette J.P."/>
        </authorList>
    </citation>
    <scope>NUCLEOTIDE SEQUENCE [LARGE SCALE GENOMIC DNA]</scope>
</reference>
<sequence>MHHRKCILSGDVVLVLHGQAKVINEGSYEDICMIQTPSKYSVLLNEGRSRVLPYSCNNKVQINKLQTELLCPAKYHLTLKQVIQCTYADNAPIGNTQSQHLNSFTALTQSAKQSVQLFTFFAAIMDVGEIKSVVLNRPPQKFTPSELTNRTRTFSTDEERSYQRVLRKCEITLIDESCGHFPMILWNEDLIMFALKFWKPRVTVLSIVDCPVRYDAFRRGVVAVPNDRTGIITMPSCEEATRLAQYAKYSGWFPVTGASYTDALGQHFAQPLPLTFGRVPPEIEHVSLDGIHTVRTIEDILNGKVSSGFGIVFAMLTKLSLDIDDVIRLVRLSCSNCQRRMQACEGKNDGSEGAPRVSPPSSLFTCLTPDCPLSGQRFEPSDSNHVLLEYNVFLNLSDHTGTYTRCMFTNSAMEKIFEMQAKDFLQLSPTDRGRLKWKLLLNRYKVYFWMRQPGYDQPTPYLNVLACERPNPFEVYSSLRTASC</sequence>
<evidence type="ECO:0000313" key="1">
    <source>
        <dbReference type="EMBL" id="CDS16838.1"/>
    </source>
</evidence>
<dbReference type="GO" id="GO:0003697">
    <property type="term" value="F:single-stranded DNA binding"/>
    <property type="evidence" value="ECO:0007669"/>
    <property type="project" value="TreeGrafter"/>
</dbReference>
<gene>
    <name evidence="1" type="ORF">EgrG_000954400</name>
</gene>
<dbReference type="InterPro" id="IPR052469">
    <property type="entry name" value="MEIOB"/>
</dbReference>
<dbReference type="PANTHER" id="PTHR21166">
    <property type="entry name" value="CELL DIVISION CONTROL PROTEIN 24 OB DOMAIN-CONTAINING PROTEIN-RELATED"/>
    <property type="match status" value="1"/>
</dbReference>
<proteinExistence type="predicted"/>
<name>A0A068WGW8_ECHGR</name>
<dbReference type="GO" id="GO:0000712">
    <property type="term" value="P:resolution of meiotic recombination intermediates"/>
    <property type="evidence" value="ECO:0007669"/>
    <property type="project" value="TreeGrafter"/>
</dbReference>
<dbReference type="Proteomes" id="UP000492820">
    <property type="component" value="Unassembled WGS sequence"/>
</dbReference>
<protein>
    <submittedName>
        <fullName evidence="3">POT1PC domain-containing protein</fullName>
    </submittedName>
</protein>
<dbReference type="AlphaFoldDB" id="A0A068WGW8"/>
<reference evidence="1" key="2">
    <citation type="submission" date="2014-06" db="EMBL/GenBank/DDBJ databases">
        <authorList>
            <person name="Aslett M."/>
        </authorList>
    </citation>
    <scope>NUCLEOTIDE SEQUENCE</scope>
</reference>
<dbReference type="WBParaSite" id="EgrG_000954400">
    <property type="protein sequence ID" value="EgrG_000954400"/>
    <property type="gene ID" value="EgrG_000954400"/>
</dbReference>
<dbReference type="GO" id="GO:0008310">
    <property type="term" value="F:single-stranded DNA 3'-5' DNA exonuclease activity"/>
    <property type="evidence" value="ECO:0007669"/>
    <property type="project" value="TreeGrafter"/>
</dbReference>
<dbReference type="EMBL" id="LK028577">
    <property type="protein sequence ID" value="CDS16838.1"/>
    <property type="molecule type" value="Genomic_DNA"/>
</dbReference>
<evidence type="ECO:0000313" key="2">
    <source>
        <dbReference type="Proteomes" id="UP000492820"/>
    </source>
</evidence>
<dbReference type="PANTHER" id="PTHR21166:SF2">
    <property type="entry name" value="CELL DIVISION CONTROL PROTEIN 24 OB DOMAIN-CONTAINING PROTEIN-RELATED"/>
    <property type="match status" value="1"/>
</dbReference>
<reference evidence="3" key="3">
    <citation type="submission" date="2020-10" db="UniProtKB">
        <authorList>
            <consortium name="WormBaseParasite"/>
        </authorList>
    </citation>
    <scope>IDENTIFICATION</scope>
</reference>
<dbReference type="OrthoDB" id="9937820at2759"/>